<dbReference type="PANTHER" id="PTHR10997">
    <property type="entry name" value="IMPORTIN-7, 8, 11"/>
    <property type="match status" value="1"/>
</dbReference>
<gene>
    <name evidence="5" type="ORF">AB6A40_009860</name>
</gene>
<dbReference type="InterPro" id="IPR016024">
    <property type="entry name" value="ARM-type_fold"/>
</dbReference>
<dbReference type="AlphaFoldDB" id="A0ABD6ETH6"/>
<dbReference type="SUPFAM" id="SSF48371">
    <property type="entry name" value="ARM repeat"/>
    <property type="match status" value="1"/>
</dbReference>
<name>A0ABD6ETH6_9BILA</name>
<evidence type="ECO:0000256" key="2">
    <source>
        <dbReference type="ARBA" id="ARBA00022448"/>
    </source>
</evidence>
<sequence>MAEIGQVANILNMTLESDTAKRKKAEAELKQMESLPGISIVLMQLIASEQTLPATRLAAAVALKNFVKVNWNKEHCEVEIQDEERKQLRELTLQTMFGTTGMFVSFELVP</sequence>
<organism evidence="5 6">
    <name type="scientific">Gnathostoma spinigerum</name>
    <dbReference type="NCBI Taxonomy" id="75299"/>
    <lineage>
        <taxon>Eukaryota</taxon>
        <taxon>Metazoa</taxon>
        <taxon>Ecdysozoa</taxon>
        <taxon>Nematoda</taxon>
        <taxon>Chromadorea</taxon>
        <taxon>Rhabditida</taxon>
        <taxon>Spirurina</taxon>
        <taxon>Gnathostomatomorpha</taxon>
        <taxon>Gnathostomatoidea</taxon>
        <taxon>Gnathostomatidae</taxon>
        <taxon>Gnathostoma</taxon>
    </lineage>
</organism>
<proteinExistence type="predicted"/>
<evidence type="ECO:0000313" key="6">
    <source>
        <dbReference type="Proteomes" id="UP001608902"/>
    </source>
</evidence>
<dbReference type="InterPro" id="IPR011989">
    <property type="entry name" value="ARM-like"/>
</dbReference>
<comment type="subcellular location">
    <subcellularLocation>
        <location evidence="1">Nucleus</location>
    </subcellularLocation>
</comment>
<comment type="caution">
    <text evidence="5">The sequence shown here is derived from an EMBL/GenBank/DDBJ whole genome shotgun (WGS) entry which is preliminary data.</text>
</comment>
<evidence type="ECO:0000256" key="3">
    <source>
        <dbReference type="ARBA" id="ARBA00023242"/>
    </source>
</evidence>
<dbReference type="PROSITE" id="PS50166">
    <property type="entry name" value="IMPORTIN_B_NT"/>
    <property type="match status" value="1"/>
</dbReference>
<dbReference type="GO" id="GO:0005634">
    <property type="term" value="C:nucleus"/>
    <property type="evidence" value="ECO:0007669"/>
    <property type="project" value="UniProtKB-SubCell"/>
</dbReference>
<dbReference type="SMART" id="SM00913">
    <property type="entry name" value="IBN_N"/>
    <property type="match status" value="1"/>
</dbReference>
<evidence type="ECO:0000256" key="1">
    <source>
        <dbReference type="ARBA" id="ARBA00004123"/>
    </source>
</evidence>
<keyword evidence="6" id="KW-1185">Reference proteome</keyword>
<dbReference type="EMBL" id="JBGFUD010011251">
    <property type="protein sequence ID" value="MFH4983151.1"/>
    <property type="molecule type" value="Genomic_DNA"/>
</dbReference>
<dbReference type="Gene3D" id="1.25.10.10">
    <property type="entry name" value="Leucine-rich Repeat Variant"/>
    <property type="match status" value="1"/>
</dbReference>
<protein>
    <recommendedName>
        <fullName evidence="4">Importin N-terminal domain-containing protein</fullName>
    </recommendedName>
</protein>
<keyword evidence="2" id="KW-0813">Transport</keyword>
<dbReference type="PANTHER" id="PTHR10997:SF8">
    <property type="entry name" value="EXPORTIN-2"/>
    <property type="match status" value="1"/>
</dbReference>
<feature type="domain" description="Importin N-terminal" evidence="4">
    <location>
        <begin position="25"/>
        <end position="98"/>
    </location>
</feature>
<keyword evidence="3" id="KW-0539">Nucleus</keyword>
<reference evidence="5 6" key="1">
    <citation type="submission" date="2024-08" db="EMBL/GenBank/DDBJ databases">
        <title>Gnathostoma spinigerum genome.</title>
        <authorList>
            <person name="Gonzalez-Bertolin B."/>
            <person name="Monzon S."/>
            <person name="Zaballos A."/>
            <person name="Jimenez P."/>
            <person name="Dekumyoy P."/>
            <person name="Varona S."/>
            <person name="Cuesta I."/>
            <person name="Sumanam S."/>
            <person name="Adisakwattana P."/>
            <person name="Gasser R.B."/>
            <person name="Hernandez-Gonzalez A."/>
            <person name="Young N.D."/>
            <person name="Perteguer M.J."/>
        </authorList>
    </citation>
    <scope>NUCLEOTIDE SEQUENCE [LARGE SCALE GENOMIC DNA]</scope>
    <source>
        <strain evidence="5">AL3</strain>
        <tissue evidence="5">Liver</tissue>
    </source>
</reference>
<evidence type="ECO:0000259" key="4">
    <source>
        <dbReference type="PROSITE" id="PS50166"/>
    </source>
</evidence>
<dbReference type="Pfam" id="PF03810">
    <property type="entry name" value="IBN_N"/>
    <property type="match status" value="1"/>
</dbReference>
<accession>A0ABD6ETH6</accession>
<dbReference type="InterPro" id="IPR001494">
    <property type="entry name" value="Importin-beta_N"/>
</dbReference>
<evidence type="ECO:0000313" key="5">
    <source>
        <dbReference type="EMBL" id="MFH4983151.1"/>
    </source>
</evidence>
<dbReference type="Proteomes" id="UP001608902">
    <property type="component" value="Unassembled WGS sequence"/>
</dbReference>